<reference evidence="2 3" key="2">
    <citation type="submission" date="2009-03" db="EMBL/GenBank/DDBJ databases">
        <title>Draft genome sequence of Coprococcus comes (ATCC 27758).</title>
        <authorList>
            <person name="Sudarsanam P."/>
            <person name="Ley R."/>
            <person name="Guruge J."/>
            <person name="Turnbaugh P.J."/>
            <person name="Mahowald M."/>
            <person name="Liep D."/>
            <person name="Gordon J."/>
        </authorList>
    </citation>
    <scope>NUCLEOTIDE SEQUENCE [LARGE SCALE GENOMIC DNA]</scope>
    <source>
        <strain evidence="2 3">ATCC 27758</strain>
    </source>
</reference>
<evidence type="ECO:0000313" key="2">
    <source>
        <dbReference type="EMBL" id="EEG91089.1"/>
    </source>
</evidence>
<feature type="compositionally biased region" description="Basic and acidic residues" evidence="1">
    <location>
        <begin position="109"/>
        <end position="118"/>
    </location>
</feature>
<dbReference type="Proteomes" id="UP000003793">
    <property type="component" value="Unassembled WGS sequence"/>
</dbReference>
<sequence length="150" mass="17656">MFSTQETELVMAETEQEKTRKCSTQKRNQKDTCLGLKRKSVYIHTGQQFCYICQIVKKKHPGQRIHRKFIVIFTAVVKKKDSVDQIEKHFRKIALWIPAAKAKPVHQRTGKENTEGTYHRNRKNRIFSKKDQRHENAKNSDGNTKIAFEK</sequence>
<name>C0B6E9_9FIRM</name>
<reference evidence="2 3" key="1">
    <citation type="submission" date="2009-02" db="EMBL/GenBank/DDBJ databases">
        <authorList>
            <person name="Fulton L."/>
            <person name="Clifton S."/>
            <person name="Fulton B."/>
            <person name="Xu J."/>
            <person name="Minx P."/>
            <person name="Pepin K.H."/>
            <person name="Johnson M."/>
            <person name="Bhonagiri V."/>
            <person name="Nash W.E."/>
            <person name="Mardis E.R."/>
            <person name="Wilson R.K."/>
        </authorList>
    </citation>
    <scope>NUCLEOTIDE SEQUENCE [LARGE SCALE GENOMIC DNA]</scope>
    <source>
        <strain evidence="2 3">ATCC 27758</strain>
    </source>
</reference>
<accession>C0B6E9</accession>
<protein>
    <submittedName>
        <fullName evidence="2">Uncharacterized protein</fullName>
    </submittedName>
</protein>
<dbReference type="EMBL" id="ABVR01000035">
    <property type="protein sequence ID" value="EEG91089.1"/>
    <property type="molecule type" value="Genomic_DNA"/>
</dbReference>
<comment type="caution">
    <text evidence="2">The sequence shown here is derived from an EMBL/GenBank/DDBJ whole genome shotgun (WGS) entry which is preliminary data.</text>
</comment>
<proteinExistence type="predicted"/>
<gene>
    <name evidence="2" type="ORF">COPCOM_00721</name>
</gene>
<dbReference type="AlphaFoldDB" id="C0B6E9"/>
<evidence type="ECO:0000256" key="1">
    <source>
        <dbReference type="SAM" id="MobiDB-lite"/>
    </source>
</evidence>
<organism evidence="2 3">
    <name type="scientific">Coprococcus comes ATCC 27758</name>
    <dbReference type="NCBI Taxonomy" id="470146"/>
    <lineage>
        <taxon>Bacteria</taxon>
        <taxon>Bacillati</taxon>
        <taxon>Bacillota</taxon>
        <taxon>Clostridia</taxon>
        <taxon>Lachnospirales</taxon>
        <taxon>Lachnospiraceae</taxon>
        <taxon>Coprococcus</taxon>
    </lineage>
</organism>
<evidence type="ECO:0000313" key="3">
    <source>
        <dbReference type="Proteomes" id="UP000003793"/>
    </source>
</evidence>
<feature type="region of interest" description="Disordered" evidence="1">
    <location>
        <begin position="102"/>
        <end position="150"/>
    </location>
</feature>
<dbReference type="HOGENOM" id="CLU_1737428_0_0_9"/>
<feature type="compositionally biased region" description="Basic and acidic residues" evidence="1">
    <location>
        <begin position="128"/>
        <end position="138"/>
    </location>
</feature>